<dbReference type="EMBL" id="CP002385">
    <property type="protein sequence ID" value="ADU00376.1"/>
    <property type="molecule type" value="Genomic_DNA"/>
</dbReference>
<evidence type="ECO:0000313" key="1">
    <source>
        <dbReference type="EMBL" id="ADU00376.1"/>
    </source>
</evidence>
<dbReference type="HOGENOM" id="CLU_1342664_0_0_11"/>
<sequence>MPHVATDKELVKAKRDSWYSVPTHDYVKSGRLHITLATDSGYSGKVTWKDTAKLQLESRLCDIIPLFEHWAARDAERKEVERQRQIAAREHREREDVIAMEAYRQQALADRLIADLKAWELAGRLRTYLAAQRTRVDAMTDVDERSAAEEWLKWCDRYVAERDPTSQPVRQPKVKEPGYTELQEFRKRLGFVTSYW</sequence>
<dbReference type="Proteomes" id="UP000008916">
    <property type="component" value="Chromosome"/>
</dbReference>
<name>E6TKG1_MYCSR</name>
<dbReference type="KEGG" id="msp:Mspyr1_37760"/>
<protein>
    <submittedName>
        <fullName evidence="1">Uncharacterized protein</fullName>
    </submittedName>
</protein>
<accession>E6TKG1</accession>
<dbReference type="AlphaFoldDB" id="E6TKG1"/>
<reference evidence="1 2" key="1">
    <citation type="journal article" date="2011" name="Stand. Genomic Sci.">
        <title>Complete genome sequence of Mycobacterium sp. strain (Spyr1) and reclassification to Mycobacterium gilvum Spyr1.</title>
        <authorList>
            <person name="Kallimanis A."/>
            <person name="Karabika E."/>
            <person name="Mavromatis K."/>
            <person name="Lapidus A."/>
            <person name="Labutti K.M."/>
            <person name="Liolios K."/>
            <person name="Ivanova N."/>
            <person name="Goodwin L."/>
            <person name="Woyke T."/>
            <person name="Velentzas A.D."/>
            <person name="Perisynakis A."/>
            <person name="Ouzounis C.C."/>
            <person name="Kyrpides N.C."/>
            <person name="Koukkou A.I."/>
            <person name="Drainas C."/>
        </authorList>
    </citation>
    <scope>NUCLEOTIDE SEQUENCE [LARGE SCALE GENOMIC DNA]</scope>
    <source>
        <strain evidence="2">DSM 45189 / LMG 24558 / Spyr1</strain>
    </source>
</reference>
<proteinExistence type="predicted"/>
<evidence type="ECO:0000313" key="2">
    <source>
        <dbReference type="Proteomes" id="UP000008916"/>
    </source>
</evidence>
<organism evidence="1 2">
    <name type="scientific">Mycolicibacterium gilvum (strain DSM 45189 / LMG 24558 / Spyr1)</name>
    <name type="common">Mycobacterium gilvum</name>
    <dbReference type="NCBI Taxonomy" id="278137"/>
    <lineage>
        <taxon>Bacteria</taxon>
        <taxon>Bacillati</taxon>
        <taxon>Actinomycetota</taxon>
        <taxon>Actinomycetes</taxon>
        <taxon>Mycobacteriales</taxon>
        <taxon>Mycobacteriaceae</taxon>
        <taxon>Mycolicibacterium</taxon>
    </lineage>
</organism>
<gene>
    <name evidence="1" type="ordered locus">Mspyr1_37760</name>
</gene>
<keyword evidence="2" id="KW-1185">Reference proteome</keyword>